<dbReference type="Proteomes" id="UP000238762">
    <property type="component" value="Unassembled WGS sequence"/>
</dbReference>
<dbReference type="InterPro" id="IPR050073">
    <property type="entry name" value="2-IPM_HCS-like"/>
</dbReference>
<sequence>MKLQIHDTTLRDGEQAPGNSMTVVQKKAIANSLERMGVDIIEPGFPAASPEDFTAVAEIAKVIKKAIVCAFSRCTKGDIDQAIAALKYAQYPQLEIVVSSSDIHLQARRITPEENLQQISQGVSEAKSQGIDVKMILEDATRANSHYLKSVCQVALQSGASSIIIADTVGDALPDEFSQLVQQVRSAFPSVPVGVHCHDDLGLAVANTLAAVRAGAQEVQVTLCGIGERAGNAALEEVVAALSLKTGFYQCTTNIDLTQIYPATQQLLSSINHPPLRTKAIVGENAFATEAGMHQSALLKNSQTYEAFPPELFGRSTTYVLGRHSGRSLIRHKLLSLGLEPQADLVDRLYSDLVLKGRSVFSEAVLIQHYQELLGNT</sequence>
<evidence type="ECO:0000256" key="4">
    <source>
        <dbReference type="ARBA" id="ARBA00022430"/>
    </source>
</evidence>
<evidence type="ECO:0000256" key="7">
    <source>
        <dbReference type="ARBA" id="ARBA00023211"/>
    </source>
</evidence>
<keyword evidence="12" id="KW-1185">Reference proteome</keyword>
<protein>
    <recommendedName>
        <fullName evidence="3">2-isopropylmalate synthase</fullName>
        <ecNumber evidence="3">2.3.3.13</ecNumber>
    </recommendedName>
</protein>
<dbReference type="Pfam" id="PF00682">
    <property type="entry name" value="HMGL-like"/>
    <property type="match status" value="1"/>
</dbReference>
<accession>A0A2T1C1R8</accession>
<evidence type="ECO:0000256" key="1">
    <source>
        <dbReference type="ARBA" id="ARBA00004689"/>
    </source>
</evidence>
<evidence type="ECO:0000256" key="6">
    <source>
        <dbReference type="ARBA" id="ARBA00022679"/>
    </source>
</evidence>
<dbReference type="GO" id="GO:0009098">
    <property type="term" value="P:L-leucine biosynthetic process"/>
    <property type="evidence" value="ECO:0007669"/>
    <property type="project" value="UniProtKB-KW"/>
</dbReference>
<dbReference type="AlphaFoldDB" id="A0A2T1C1R8"/>
<dbReference type="FunFam" id="3.20.20.70:FF:000010">
    <property type="entry name" value="2-isopropylmalate synthase"/>
    <property type="match status" value="1"/>
</dbReference>
<evidence type="ECO:0000256" key="2">
    <source>
        <dbReference type="ARBA" id="ARBA00009396"/>
    </source>
</evidence>
<dbReference type="InterPro" id="IPR002034">
    <property type="entry name" value="AIPM/Hcit_synth_CS"/>
</dbReference>
<dbReference type="Gene3D" id="3.20.20.70">
    <property type="entry name" value="Aldolase class I"/>
    <property type="match status" value="1"/>
</dbReference>
<dbReference type="PROSITE" id="PS00816">
    <property type="entry name" value="AIPM_HOMOCIT_SYNTH_2"/>
    <property type="match status" value="1"/>
</dbReference>
<dbReference type="Pfam" id="PF22617">
    <property type="entry name" value="HCS_D2"/>
    <property type="match status" value="1"/>
</dbReference>
<organism evidence="11 12">
    <name type="scientific">Merismopedia glauca CCAP 1448/3</name>
    <dbReference type="NCBI Taxonomy" id="1296344"/>
    <lineage>
        <taxon>Bacteria</taxon>
        <taxon>Bacillati</taxon>
        <taxon>Cyanobacteriota</taxon>
        <taxon>Cyanophyceae</taxon>
        <taxon>Synechococcales</taxon>
        <taxon>Merismopediaceae</taxon>
        <taxon>Merismopedia</taxon>
    </lineage>
</organism>
<evidence type="ECO:0000256" key="3">
    <source>
        <dbReference type="ARBA" id="ARBA00012973"/>
    </source>
</evidence>
<evidence type="ECO:0000313" key="11">
    <source>
        <dbReference type="EMBL" id="PSB02097.1"/>
    </source>
</evidence>
<dbReference type="InterPro" id="IPR000891">
    <property type="entry name" value="PYR_CT"/>
</dbReference>
<comment type="pathway">
    <text evidence="1">Amino-acid biosynthesis; L-leucine biosynthesis; L-leucine from 3-methyl-2-oxobutanoate: step 1/4.</text>
</comment>
<dbReference type="RefSeq" id="WP_106289438.1">
    <property type="nucleotide sequence ID" value="NZ_CAWNTC010000099.1"/>
</dbReference>
<feature type="domain" description="Pyruvate carboxyltransferase" evidence="10">
    <location>
        <begin position="3"/>
        <end position="261"/>
    </location>
</feature>
<dbReference type="EC" id="2.3.3.13" evidence="3"/>
<proteinExistence type="inferred from homology"/>
<dbReference type="PANTHER" id="PTHR10277:SF9">
    <property type="entry name" value="2-ISOPROPYLMALATE SYNTHASE 1, CHLOROPLASTIC-RELATED"/>
    <property type="match status" value="1"/>
</dbReference>
<dbReference type="InterPro" id="IPR013785">
    <property type="entry name" value="Aldolase_TIM"/>
</dbReference>
<comment type="caution">
    <text evidence="11">The sequence shown here is derived from an EMBL/GenBank/DDBJ whole genome shotgun (WGS) entry which is preliminary data.</text>
</comment>
<keyword evidence="7" id="KW-0464">Manganese</keyword>
<evidence type="ECO:0000259" key="10">
    <source>
        <dbReference type="PROSITE" id="PS50991"/>
    </source>
</evidence>
<keyword evidence="5" id="KW-0028">Amino-acid biosynthesis</keyword>
<dbReference type="OrthoDB" id="9804858at2"/>
<gene>
    <name evidence="11" type="ORF">C7B64_14825</name>
</gene>
<evidence type="ECO:0000256" key="8">
    <source>
        <dbReference type="ARBA" id="ARBA00023304"/>
    </source>
</evidence>
<dbReference type="PROSITE" id="PS00815">
    <property type="entry name" value="AIPM_HOMOCIT_SYNTH_1"/>
    <property type="match status" value="1"/>
</dbReference>
<dbReference type="PANTHER" id="PTHR10277">
    <property type="entry name" value="HOMOCITRATE SYNTHASE-RELATED"/>
    <property type="match status" value="1"/>
</dbReference>
<keyword evidence="4" id="KW-0432">Leucine biosynthesis</keyword>
<reference evidence="11 12" key="2">
    <citation type="submission" date="2018-03" db="EMBL/GenBank/DDBJ databases">
        <title>The ancient ancestry and fast evolution of plastids.</title>
        <authorList>
            <person name="Moore K.R."/>
            <person name="Magnabosco C."/>
            <person name="Momper L."/>
            <person name="Gold D.A."/>
            <person name="Bosak T."/>
            <person name="Fournier G.P."/>
        </authorList>
    </citation>
    <scope>NUCLEOTIDE SEQUENCE [LARGE SCALE GENOMIC DNA]</scope>
    <source>
        <strain evidence="11 12">CCAP 1448/3</strain>
    </source>
</reference>
<evidence type="ECO:0000313" key="12">
    <source>
        <dbReference type="Proteomes" id="UP000238762"/>
    </source>
</evidence>
<evidence type="ECO:0000256" key="9">
    <source>
        <dbReference type="RuleBase" id="RU003523"/>
    </source>
</evidence>
<name>A0A2T1C1R8_9CYAN</name>
<dbReference type="SUPFAM" id="SSF51569">
    <property type="entry name" value="Aldolase"/>
    <property type="match status" value="1"/>
</dbReference>
<dbReference type="PROSITE" id="PS50991">
    <property type="entry name" value="PYR_CT"/>
    <property type="match status" value="1"/>
</dbReference>
<comment type="similarity">
    <text evidence="2">Belongs to the alpha-IPM synthase/homocitrate synthase family. LeuA type 1 subfamily.</text>
</comment>
<dbReference type="InterPro" id="IPR054691">
    <property type="entry name" value="LeuA/HCS_post-cat"/>
</dbReference>
<reference evidence="11 12" key="1">
    <citation type="submission" date="2018-02" db="EMBL/GenBank/DDBJ databases">
        <authorList>
            <person name="Cohen D.B."/>
            <person name="Kent A.D."/>
        </authorList>
    </citation>
    <scope>NUCLEOTIDE SEQUENCE [LARGE SCALE GENOMIC DNA]</scope>
    <source>
        <strain evidence="11 12">CCAP 1448/3</strain>
    </source>
</reference>
<dbReference type="Gene3D" id="1.10.238.260">
    <property type="match status" value="1"/>
</dbReference>
<dbReference type="CDD" id="cd07940">
    <property type="entry name" value="DRE_TIM_IPMS"/>
    <property type="match status" value="1"/>
</dbReference>
<evidence type="ECO:0000256" key="5">
    <source>
        <dbReference type="ARBA" id="ARBA00022605"/>
    </source>
</evidence>
<dbReference type="EMBL" id="PVWJ01000073">
    <property type="protein sequence ID" value="PSB02097.1"/>
    <property type="molecule type" value="Genomic_DNA"/>
</dbReference>
<keyword evidence="6 9" id="KW-0808">Transferase</keyword>
<dbReference type="GO" id="GO:0003852">
    <property type="term" value="F:2-isopropylmalate synthase activity"/>
    <property type="evidence" value="ECO:0007669"/>
    <property type="project" value="UniProtKB-EC"/>
</dbReference>
<keyword evidence="8" id="KW-0100">Branched-chain amino acid biosynthesis</keyword>